<dbReference type="AlphaFoldDB" id="A0A4Y9ERA5"/>
<evidence type="ECO:0000313" key="1">
    <source>
        <dbReference type="EMBL" id="TFU06166.1"/>
    </source>
</evidence>
<reference evidence="1 2" key="1">
    <citation type="submission" date="2019-02" db="EMBL/GenBank/DDBJ databases">
        <title>Polymorphobacter sp. isolated from the lake at the Tibet of China.</title>
        <authorList>
            <person name="Li A."/>
        </authorList>
    </citation>
    <scope>NUCLEOTIDE SEQUENCE [LARGE SCALE GENOMIC DNA]</scope>
    <source>
        <strain evidence="1 2">DJ1R-1</strain>
    </source>
</reference>
<accession>A0A4Y9ERA5</accession>
<protein>
    <submittedName>
        <fullName evidence="1">Uncharacterized protein</fullName>
    </submittedName>
</protein>
<dbReference type="Proteomes" id="UP000297737">
    <property type="component" value="Unassembled WGS sequence"/>
</dbReference>
<gene>
    <name evidence="1" type="ORF">EUV02_03910</name>
</gene>
<keyword evidence="2" id="KW-1185">Reference proteome</keyword>
<sequence length="96" mass="10786">MNPFSESESRDVQAGLEAQVLLDTPFFAKLLKDLSFEIAVQMLETAPDDPQGRERLYYKHQGLQAIEAELTARVALKDSIVAQLQTEPAEQESDTY</sequence>
<dbReference type="RefSeq" id="WP_135244890.1">
    <property type="nucleotide sequence ID" value="NZ_SIHO01000001.1"/>
</dbReference>
<proteinExistence type="predicted"/>
<evidence type="ECO:0000313" key="2">
    <source>
        <dbReference type="Proteomes" id="UP000297737"/>
    </source>
</evidence>
<organism evidence="1 2">
    <name type="scientific">Glacieibacterium arshaanense</name>
    <dbReference type="NCBI Taxonomy" id="2511025"/>
    <lineage>
        <taxon>Bacteria</taxon>
        <taxon>Pseudomonadati</taxon>
        <taxon>Pseudomonadota</taxon>
        <taxon>Alphaproteobacteria</taxon>
        <taxon>Sphingomonadales</taxon>
        <taxon>Sphingosinicellaceae</taxon>
        <taxon>Glacieibacterium</taxon>
    </lineage>
</organism>
<dbReference type="EMBL" id="SIHO01000001">
    <property type="protein sequence ID" value="TFU06166.1"/>
    <property type="molecule type" value="Genomic_DNA"/>
</dbReference>
<comment type="caution">
    <text evidence="1">The sequence shown here is derived from an EMBL/GenBank/DDBJ whole genome shotgun (WGS) entry which is preliminary data.</text>
</comment>
<name>A0A4Y9ERA5_9SPHN</name>